<dbReference type="EMBL" id="JAOPHQ010001991">
    <property type="protein sequence ID" value="KAK0148940.1"/>
    <property type="molecule type" value="Genomic_DNA"/>
</dbReference>
<organism evidence="1 2">
    <name type="scientific">Merluccius polli</name>
    <name type="common">Benguela hake</name>
    <name type="synonym">Merluccius cadenati</name>
    <dbReference type="NCBI Taxonomy" id="89951"/>
    <lineage>
        <taxon>Eukaryota</taxon>
        <taxon>Metazoa</taxon>
        <taxon>Chordata</taxon>
        <taxon>Craniata</taxon>
        <taxon>Vertebrata</taxon>
        <taxon>Euteleostomi</taxon>
        <taxon>Actinopterygii</taxon>
        <taxon>Neopterygii</taxon>
        <taxon>Teleostei</taxon>
        <taxon>Neoteleostei</taxon>
        <taxon>Acanthomorphata</taxon>
        <taxon>Zeiogadaria</taxon>
        <taxon>Gadariae</taxon>
        <taxon>Gadiformes</taxon>
        <taxon>Gadoidei</taxon>
        <taxon>Merlucciidae</taxon>
        <taxon>Merluccius</taxon>
    </lineage>
</organism>
<comment type="caution">
    <text evidence="1">The sequence shown here is derived from an EMBL/GenBank/DDBJ whole genome shotgun (WGS) entry which is preliminary data.</text>
</comment>
<gene>
    <name evidence="1" type="ORF">N1851_010624</name>
</gene>
<evidence type="ECO:0000313" key="2">
    <source>
        <dbReference type="Proteomes" id="UP001174136"/>
    </source>
</evidence>
<keyword evidence="2" id="KW-1185">Reference proteome</keyword>
<protein>
    <submittedName>
        <fullName evidence="1">Uncharacterized protein</fullName>
    </submittedName>
</protein>
<evidence type="ECO:0000313" key="1">
    <source>
        <dbReference type="EMBL" id="KAK0148940.1"/>
    </source>
</evidence>
<reference evidence="1" key="1">
    <citation type="journal article" date="2023" name="Front. Mar. Sci.">
        <title>A new Merluccius polli reference genome to investigate the effects of global change in West African waters.</title>
        <authorList>
            <person name="Mateo J.L."/>
            <person name="Blanco-Fernandez C."/>
            <person name="Garcia-Vazquez E."/>
            <person name="Machado-Schiaffino G."/>
        </authorList>
    </citation>
    <scope>NUCLEOTIDE SEQUENCE</scope>
    <source>
        <strain evidence="1">C29</strain>
        <tissue evidence="1">Fin</tissue>
    </source>
</reference>
<dbReference type="AlphaFoldDB" id="A0AA47P5F1"/>
<dbReference type="CDD" id="cd00303">
    <property type="entry name" value="retropepsin_like"/>
    <property type="match status" value="1"/>
</dbReference>
<proteinExistence type="predicted"/>
<name>A0AA47P5F1_MERPO</name>
<accession>A0AA47P5F1</accession>
<dbReference type="Proteomes" id="UP001174136">
    <property type="component" value="Unassembled WGS sequence"/>
</dbReference>
<sequence>MPSRPLPHGQLTVTGQIHIVEVFIDSGANANFMDGTLAAQLRVEREPLPKPVPASALDGRLLCSITHRTSLPGNRALKLYLVSRLLGRIRRITGFFHHSAIAIHALQEKQRLLELPPQKLKNNVAIR</sequence>